<feature type="region of interest" description="Disordered" evidence="1">
    <location>
        <begin position="242"/>
        <end position="277"/>
    </location>
</feature>
<sequence>MASIISRASRVASPGLSLSKSLRGPTQLTYLPKAESLFCTLPSDHAMSIRTAASDDGKQYLVVTTMGDNVSLTPEAGKLKLQSQHSRFGEYFASRRTTMTPTGEIFTGRPNRSALMTGSHQGGEVSQYLSKYADILEPVGVNVHLGQDQNLKPTAHGICASSVLVRELYELSGTDCDGTRTLVSELKKDAPVTFSKFNPRGEVLDNAFLWVDPDDSRIAPESAFSVNGAALSAAIDSARQRAGEGQADLKASSEGETAAAVEEVLEDVTPENIPSLA</sequence>
<proteinExistence type="predicted"/>
<evidence type="ECO:0000256" key="1">
    <source>
        <dbReference type="SAM" id="MobiDB-lite"/>
    </source>
</evidence>
<organism evidence="2 3">
    <name type="scientific">Cryptococcus floricola</name>
    <dbReference type="NCBI Taxonomy" id="2591691"/>
    <lineage>
        <taxon>Eukaryota</taxon>
        <taxon>Fungi</taxon>
        <taxon>Dikarya</taxon>
        <taxon>Basidiomycota</taxon>
        <taxon>Agaricomycotina</taxon>
        <taxon>Tremellomycetes</taxon>
        <taxon>Tremellales</taxon>
        <taxon>Cryptococcaceae</taxon>
        <taxon>Cryptococcus</taxon>
    </lineage>
</organism>
<protein>
    <submittedName>
        <fullName evidence="2">Uncharacterized protein</fullName>
    </submittedName>
</protein>
<evidence type="ECO:0000313" key="3">
    <source>
        <dbReference type="Proteomes" id="UP000322245"/>
    </source>
</evidence>
<keyword evidence="3" id="KW-1185">Reference proteome</keyword>
<gene>
    <name evidence="2" type="ORF">B9479_002004</name>
</gene>
<name>A0A5D3B410_9TREE</name>
<comment type="caution">
    <text evidence="2">The sequence shown here is derived from an EMBL/GenBank/DDBJ whole genome shotgun (WGS) entry which is preliminary data.</text>
</comment>
<reference evidence="2 3" key="1">
    <citation type="submission" date="2017-05" db="EMBL/GenBank/DDBJ databases">
        <title>The Genome Sequence of Tsuchiyaea wingfieldii DSM 27421.</title>
        <authorList>
            <person name="Cuomo C."/>
            <person name="Passer A."/>
            <person name="Billmyre B."/>
            <person name="Heitman J."/>
        </authorList>
    </citation>
    <scope>NUCLEOTIDE SEQUENCE [LARGE SCALE GENOMIC DNA]</scope>
    <source>
        <strain evidence="2 3">DSM 27421</strain>
    </source>
</reference>
<dbReference type="EMBL" id="NIDF01000014">
    <property type="protein sequence ID" value="TYJ57271.1"/>
    <property type="molecule type" value="Genomic_DNA"/>
</dbReference>
<dbReference type="AlphaFoldDB" id="A0A5D3B410"/>
<accession>A0A5D3B410</accession>
<dbReference type="Proteomes" id="UP000322245">
    <property type="component" value="Unassembled WGS sequence"/>
</dbReference>
<evidence type="ECO:0000313" key="2">
    <source>
        <dbReference type="EMBL" id="TYJ57271.1"/>
    </source>
</evidence>